<dbReference type="EMBL" id="BTRK01000004">
    <property type="protein sequence ID" value="GMR49637.1"/>
    <property type="molecule type" value="Genomic_DNA"/>
</dbReference>
<dbReference type="Proteomes" id="UP001328107">
    <property type="component" value="Unassembled WGS sequence"/>
</dbReference>
<evidence type="ECO:0000313" key="1">
    <source>
        <dbReference type="EMBL" id="GMR49637.1"/>
    </source>
</evidence>
<evidence type="ECO:0000313" key="2">
    <source>
        <dbReference type="Proteomes" id="UP001328107"/>
    </source>
</evidence>
<proteinExistence type="predicted"/>
<name>A0AAN5CS75_9BILA</name>
<sequence>MDAVAKEIEGLTFNMLTFNVVNDKITQGFANRIIQIIEKHNIDQVIVIADEVEEPAQFLLNLASAARSICISQTCASYWGGEPLFLGAHELSWAPGMFERKMDKLFIDNRLFLEFLDTEDIKMLRERLPKIDKKIWFASTCLIHGLYGLNYENNGCVVQSCISDGNEVERGLISITHSSRQDERFKSLVKLREYHFIPYPALACYIEY</sequence>
<protein>
    <submittedName>
        <fullName evidence="1">Uncharacterized protein</fullName>
    </submittedName>
</protein>
<gene>
    <name evidence="1" type="ORF">PMAYCL1PPCAC_19832</name>
</gene>
<accession>A0AAN5CS75</accession>
<reference evidence="2" key="1">
    <citation type="submission" date="2022-10" db="EMBL/GenBank/DDBJ databases">
        <title>Genome assembly of Pristionchus species.</title>
        <authorList>
            <person name="Yoshida K."/>
            <person name="Sommer R.J."/>
        </authorList>
    </citation>
    <scope>NUCLEOTIDE SEQUENCE [LARGE SCALE GENOMIC DNA]</scope>
    <source>
        <strain evidence="2">RS5460</strain>
    </source>
</reference>
<keyword evidence="2" id="KW-1185">Reference proteome</keyword>
<comment type="caution">
    <text evidence="1">The sequence shown here is derived from an EMBL/GenBank/DDBJ whole genome shotgun (WGS) entry which is preliminary data.</text>
</comment>
<organism evidence="1 2">
    <name type="scientific">Pristionchus mayeri</name>
    <dbReference type="NCBI Taxonomy" id="1317129"/>
    <lineage>
        <taxon>Eukaryota</taxon>
        <taxon>Metazoa</taxon>
        <taxon>Ecdysozoa</taxon>
        <taxon>Nematoda</taxon>
        <taxon>Chromadorea</taxon>
        <taxon>Rhabditida</taxon>
        <taxon>Rhabditina</taxon>
        <taxon>Diplogasteromorpha</taxon>
        <taxon>Diplogasteroidea</taxon>
        <taxon>Neodiplogasteridae</taxon>
        <taxon>Pristionchus</taxon>
    </lineage>
</organism>
<dbReference type="AlphaFoldDB" id="A0AAN5CS75"/>